<evidence type="ECO:0000313" key="3">
    <source>
        <dbReference type="Proteomes" id="UP000255265"/>
    </source>
</evidence>
<feature type="signal peptide" evidence="1">
    <location>
        <begin position="1"/>
        <end position="36"/>
    </location>
</feature>
<dbReference type="RefSeq" id="WP_244917643.1">
    <property type="nucleotide sequence ID" value="NZ_QQAV01000001.1"/>
</dbReference>
<feature type="chain" id="PRO_5016654442" description="Outer membrane protein with beta-barrel domain" evidence="1">
    <location>
        <begin position="37"/>
        <end position="302"/>
    </location>
</feature>
<reference evidence="2 3" key="1">
    <citation type="submission" date="2018-07" db="EMBL/GenBank/DDBJ databases">
        <title>Genomic Encyclopedia of Type Strains, Phase IV (KMG-IV): sequencing the most valuable type-strain genomes for metagenomic binning, comparative biology and taxonomic classification.</title>
        <authorList>
            <person name="Goeker M."/>
        </authorList>
    </citation>
    <scope>NUCLEOTIDE SEQUENCE [LARGE SCALE GENOMIC DNA]</scope>
    <source>
        <strain evidence="2 3">DSM 21352</strain>
    </source>
</reference>
<evidence type="ECO:0000313" key="2">
    <source>
        <dbReference type="EMBL" id="RDI29151.1"/>
    </source>
</evidence>
<keyword evidence="3" id="KW-1185">Reference proteome</keyword>
<accession>A0A370FQL9</accession>
<sequence length="302" mass="31885">MPRFSPSTSSPRPLRRAGVPLALAASAVLLPLSALAQQQTAMATDPALRPTVSPALDRISLSVGAFYAEPKVSATVGNSFASFNTGDVTADRKALPRIAGEVLLGDNHGISFEAFRYSQNYSNFGTTGYTSGPFGITGTAGLNLNFDLDVARLGYRYWFGSGNTVVGIGAGIGYYKVKLETNAFAAASANLPSLGFYGTSGNYSRQDSDDAVAPMLEVGVRHAISPDLRLFFDASGIRKGGSSGVHGSIYNAQLGAEWFPWRNVGVSLAYAVTDVDLKRDDPGLQGLRIKFQGPVAAVKARF</sequence>
<gene>
    <name evidence="2" type="ORF">DFR41_101907</name>
</gene>
<proteinExistence type="predicted"/>
<dbReference type="STRING" id="433924.NS331_09020"/>
<keyword evidence="1" id="KW-0732">Signal</keyword>
<evidence type="ECO:0008006" key="4">
    <source>
        <dbReference type="Google" id="ProtNLM"/>
    </source>
</evidence>
<name>A0A370FQL9_9BURK</name>
<dbReference type="EMBL" id="QQAV01000001">
    <property type="protein sequence ID" value="RDI29151.1"/>
    <property type="molecule type" value="Genomic_DNA"/>
</dbReference>
<comment type="caution">
    <text evidence="2">The sequence shown here is derived from an EMBL/GenBank/DDBJ whole genome shotgun (WGS) entry which is preliminary data.</text>
</comment>
<dbReference type="AlphaFoldDB" id="A0A370FQL9"/>
<evidence type="ECO:0000256" key="1">
    <source>
        <dbReference type="SAM" id="SignalP"/>
    </source>
</evidence>
<organism evidence="2 3">
    <name type="scientific">Pseudacidovorax intermedius</name>
    <dbReference type="NCBI Taxonomy" id="433924"/>
    <lineage>
        <taxon>Bacteria</taxon>
        <taxon>Pseudomonadati</taxon>
        <taxon>Pseudomonadota</taxon>
        <taxon>Betaproteobacteria</taxon>
        <taxon>Burkholderiales</taxon>
        <taxon>Comamonadaceae</taxon>
        <taxon>Pseudacidovorax</taxon>
    </lineage>
</organism>
<protein>
    <recommendedName>
        <fullName evidence="4">Outer membrane protein with beta-barrel domain</fullName>
    </recommendedName>
</protein>
<dbReference type="Proteomes" id="UP000255265">
    <property type="component" value="Unassembled WGS sequence"/>
</dbReference>